<dbReference type="RefSeq" id="WP_344978521.1">
    <property type="nucleotide sequence ID" value="NZ_BAABFN010000004.1"/>
</dbReference>
<dbReference type="InterPro" id="IPR008969">
    <property type="entry name" value="CarboxyPept-like_regulatory"/>
</dbReference>
<dbReference type="Gene3D" id="2.60.40.1120">
    <property type="entry name" value="Carboxypeptidase-like, regulatory domain"/>
    <property type="match status" value="1"/>
</dbReference>
<evidence type="ECO:0000256" key="4">
    <source>
        <dbReference type="ARBA" id="ARBA00022692"/>
    </source>
</evidence>
<dbReference type="InterPro" id="IPR036942">
    <property type="entry name" value="Beta-barrel_TonB_sf"/>
</dbReference>
<keyword evidence="2 10" id="KW-0813">Transport</keyword>
<comment type="subcellular location">
    <subcellularLocation>
        <location evidence="1 10">Cell outer membrane</location>
        <topology evidence="1 10">Multi-pass membrane protein</topology>
    </subcellularLocation>
</comment>
<keyword evidence="7 10" id="KW-0472">Membrane</keyword>
<dbReference type="PROSITE" id="PS52016">
    <property type="entry name" value="TONB_DEPENDENT_REC_3"/>
    <property type="match status" value="1"/>
</dbReference>
<dbReference type="InterPro" id="IPR023996">
    <property type="entry name" value="TonB-dep_OMP_SusC/RagA"/>
</dbReference>
<evidence type="ECO:0000256" key="5">
    <source>
        <dbReference type="ARBA" id="ARBA00022729"/>
    </source>
</evidence>
<feature type="signal peptide" evidence="12">
    <location>
        <begin position="1"/>
        <end position="20"/>
    </location>
</feature>
<dbReference type="InterPro" id="IPR037066">
    <property type="entry name" value="Plug_dom_sf"/>
</dbReference>
<evidence type="ECO:0000256" key="10">
    <source>
        <dbReference type="PROSITE-ProRule" id="PRU01360"/>
    </source>
</evidence>
<evidence type="ECO:0000256" key="12">
    <source>
        <dbReference type="SAM" id="SignalP"/>
    </source>
</evidence>
<keyword evidence="9 10" id="KW-0998">Cell outer membrane</keyword>
<dbReference type="Pfam" id="PF00593">
    <property type="entry name" value="TonB_dep_Rec_b-barrel"/>
    <property type="match status" value="1"/>
</dbReference>
<dbReference type="Pfam" id="PF13715">
    <property type="entry name" value="CarbopepD_reg_2"/>
    <property type="match status" value="1"/>
</dbReference>
<dbReference type="InterPro" id="IPR000531">
    <property type="entry name" value="Beta-barrel_TonB"/>
</dbReference>
<dbReference type="PANTHER" id="PTHR30069:SF29">
    <property type="entry name" value="HEMOGLOBIN AND HEMOGLOBIN-HAPTOGLOBIN-BINDING PROTEIN 1-RELATED"/>
    <property type="match status" value="1"/>
</dbReference>
<evidence type="ECO:0000256" key="7">
    <source>
        <dbReference type="ARBA" id="ARBA00023136"/>
    </source>
</evidence>
<evidence type="ECO:0000259" key="13">
    <source>
        <dbReference type="Pfam" id="PF00593"/>
    </source>
</evidence>
<name>A0ABP8FSN5_9BACT</name>
<evidence type="ECO:0000256" key="3">
    <source>
        <dbReference type="ARBA" id="ARBA00022452"/>
    </source>
</evidence>
<feature type="domain" description="TonB-dependent receptor plug" evidence="14">
    <location>
        <begin position="114"/>
        <end position="240"/>
    </location>
</feature>
<evidence type="ECO:0000256" key="2">
    <source>
        <dbReference type="ARBA" id="ARBA00022448"/>
    </source>
</evidence>
<keyword evidence="4 10" id="KW-0812">Transmembrane</keyword>
<feature type="chain" id="PRO_5045161935" evidence="12">
    <location>
        <begin position="21"/>
        <end position="1020"/>
    </location>
</feature>
<dbReference type="Proteomes" id="UP001501207">
    <property type="component" value="Unassembled WGS sequence"/>
</dbReference>
<proteinExistence type="inferred from homology"/>
<evidence type="ECO:0000256" key="1">
    <source>
        <dbReference type="ARBA" id="ARBA00004571"/>
    </source>
</evidence>
<organism evidence="15 16">
    <name type="scientific">Compostibacter hankyongensis</name>
    <dbReference type="NCBI Taxonomy" id="1007089"/>
    <lineage>
        <taxon>Bacteria</taxon>
        <taxon>Pseudomonadati</taxon>
        <taxon>Bacteroidota</taxon>
        <taxon>Chitinophagia</taxon>
        <taxon>Chitinophagales</taxon>
        <taxon>Chitinophagaceae</taxon>
        <taxon>Compostibacter</taxon>
    </lineage>
</organism>
<keyword evidence="8" id="KW-0675">Receptor</keyword>
<comment type="similarity">
    <text evidence="10 11">Belongs to the TonB-dependent receptor family.</text>
</comment>
<reference evidence="16" key="1">
    <citation type="journal article" date="2019" name="Int. J. Syst. Evol. Microbiol.">
        <title>The Global Catalogue of Microorganisms (GCM) 10K type strain sequencing project: providing services to taxonomists for standard genome sequencing and annotation.</title>
        <authorList>
            <consortium name="The Broad Institute Genomics Platform"/>
            <consortium name="The Broad Institute Genome Sequencing Center for Infectious Disease"/>
            <person name="Wu L."/>
            <person name="Ma J."/>
        </authorList>
    </citation>
    <scope>NUCLEOTIDE SEQUENCE [LARGE SCALE GENOMIC DNA]</scope>
    <source>
        <strain evidence="16">JCM 17664</strain>
    </source>
</reference>
<feature type="domain" description="TonB-dependent receptor-like beta-barrel" evidence="13">
    <location>
        <begin position="403"/>
        <end position="975"/>
    </location>
</feature>
<evidence type="ECO:0000259" key="14">
    <source>
        <dbReference type="Pfam" id="PF07715"/>
    </source>
</evidence>
<evidence type="ECO:0000256" key="9">
    <source>
        <dbReference type="ARBA" id="ARBA00023237"/>
    </source>
</evidence>
<evidence type="ECO:0000256" key="8">
    <source>
        <dbReference type="ARBA" id="ARBA00023170"/>
    </source>
</evidence>
<protein>
    <submittedName>
        <fullName evidence="15">SusC/RagA family TonB-linked outer membrane protein</fullName>
    </submittedName>
</protein>
<dbReference type="Pfam" id="PF07715">
    <property type="entry name" value="Plug"/>
    <property type="match status" value="1"/>
</dbReference>
<gene>
    <name evidence="15" type="ORF">GCM10023143_18690</name>
</gene>
<evidence type="ECO:0000313" key="16">
    <source>
        <dbReference type="Proteomes" id="UP001501207"/>
    </source>
</evidence>
<dbReference type="InterPro" id="IPR039426">
    <property type="entry name" value="TonB-dep_rcpt-like"/>
</dbReference>
<keyword evidence="5 12" id="KW-0732">Signal</keyword>
<evidence type="ECO:0000256" key="6">
    <source>
        <dbReference type="ARBA" id="ARBA00023077"/>
    </source>
</evidence>
<dbReference type="SUPFAM" id="SSF49464">
    <property type="entry name" value="Carboxypeptidase regulatory domain-like"/>
    <property type="match status" value="1"/>
</dbReference>
<keyword evidence="6 11" id="KW-0798">TonB box</keyword>
<evidence type="ECO:0000313" key="15">
    <source>
        <dbReference type="EMBL" id="GAA4310302.1"/>
    </source>
</evidence>
<comment type="caution">
    <text evidence="15">The sequence shown here is derived from an EMBL/GenBank/DDBJ whole genome shotgun (WGS) entry which is preliminary data.</text>
</comment>
<dbReference type="EMBL" id="BAABFN010000004">
    <property type="protein sequence ID" value="GAA4310302.1"/>
    <property type="molecule type" value="Genomic_DNA"/>
</dbReference>
<dbReference type="SUPFAM" id="SSF56935">
    <property type="entry name" value="Porins"/>
    <property type="match status" value="1"/>
</dbReference>
<evidence type="ECO:0000256" key="11">
    <source>
        <dbReference type="RuleBase" id="RU003357"/>
    </source>
</evidence>
<dbReference type="Gene3D" id="2.40.170.20">
    <property type="entry name" value="TonB-dependent receptor, beta-barrel domain"/>
    <property type="match status" value="1"/>
</dbReference>
<keyword evidence="16" id="KW-1185">Reference proteome</keyword>
<accession>A0ABP8FSN5</accession>
<sequence length="1020" mass="111783">MKNFLLCLLLTALSFGQLLAQERTISGTVTGSDGKPVPFATVQVEGTNQGTVTDEQGNFTVPASGDAVIRVSYVGYNAIEVPVNNQSSLSITLQVNPNALNELVVTALGIKREKRTLSYTTQEVKGEDLVKSRETNFLNALQGKVAGVQINSNSGMPGSGSRIVIRGASSLTGQNQPLFVVDGVPISNQQIGAGDDDPVLFGGSTPNRGVDIDPNIIASVNILRGAAATALYGSRAAGGAVIITTKSGQGMKKGMTVNVSTAVTFDQAILPEFQDKYSAGIDGKYYDEVNQQTSSSWGARLDTLKVNGAPVKKYDPRSQFFKTGVTSDNSVSLTGTTDKSDYLLSYSFLKQGGIVPNTNYTRNSVYGRFGTQFSDKLRANVTVNYVNSDNDRQPEGNGTSSYLWGIMRAPVTYNLKPVLDENGDQRTYLNTINNPFWAVDNIGLNLNVDRFITNGSLIYQPLDWLTFTERIGADVYSDTRKFHEEIGSKSDYPDGRMFDELIHSRQINHDFYVEARRDLSSDLDLSVMVGNNIISEWTNDVFNKGIGLSGYNFFDISNAETVTSSVDLQRRRRVSVYGQAILEYKKMLSLTVTGRNDWSSTLPINNRSYFYPSVSGAFVFSELPGLNGSSALSFGKLRAAYTVIGNDADPYKTGTYYSKPAIGDGQRGEITLPFDGQNAFVLDNVQGNPNLKPERIKEFEVGLETQWLHNRLGLEVDYYNKISQDLIFQTPVAASSGFVESLINAGEIRNNGLEVTLNATPVQSKDFNWNISVNWSKNNSKIVSLAEGVPYIQVGGFVDPGIFLVKGYSYGSIWGTKWKRNEKGQLLIDEDGYPIVDDALGVIGDISPDWIGGITNEFSYKGIGLSFTWDTKQGGDVMNLDRYYLGAAGVAKYTDTRETTKVFEGVHEDGKPNTTPVKLDQSYYRSYVPGVEEAWVEDGTFVKLRNVTLSYSLDPKILKRSLLKGATLSVTGRNLYIYKPHFTGSDPELGLYGSGSNSQGFYNFITPSTRSYTVALKLTF</sequence>
<dbReference type="Gene3D" id="2.170.130.10">
    <property type="entry name" value="TonB-dependent receptor, plug domain"/>
    <property type="match status" value="1"/>
</dbReference>
<dbReference type="PANTHER" id="PTHR30069">
    <property type="entry name" value="TONB-DEPENDENT OUTER MEMBRANE RECEPTOR"/>
    <property type="match status" value="1"/>
</dbReference>
<dbReference type="NCBIfam" id="TIGR04056">
    <property type="entry name" value="OMP_RagA_SusC"/>
    <property type="match status" value="1"/>
</dbReference>
<keyword evidence="3 10" id="KW-1134">Transmembrane beta strand</keyword>
<dbReference type="InterPro" id="IPR012910">
    <property type="entry name" value="Plug_dom"/>
</dbReference>